<accession>A0A4P0YHZ4</accession>
<reference evidence="2" key="1">
    <citation type="submission" date="2019-04" db="EMBL/GenBank/DDBJ databases">
        <authorList>
            <consortium name="Pathogen Informatics"/>
        </authorList>
    </citation>
    <scope>NUCLEOTIDE SEQUENCE</scope>
    <source>
        <strain evidence="2">NCTC9183</strain>
    </source>
</reference>
<dbReference type="Proteomes" id="UP000507695">
    <property type="component" value="Unassembled WGS sequence"/>
</dbReference>
<dbReference type="GO" id="GO:0016020">
    <property type="term" value="C:membrane"/>
    <property type="evidence" value="ECO:0007669"/>
    <property type="project" value="InterPro"/>
</dbReference>
<dbReference type="GO" id="GO:0022857">
    <property type="term" value="F:transmembrane transporter activity"/>
    <property type="evidence" value="ECO:0007669"/>
    <property type="project" value="InterPro"/>
</dbReference>
<name>A0A4P0YHZ4_KLEPN</name>
<organism evidence="2">
    <name type="scientific">Klebsiella pneumoniae</name>
    <dbReference type="NCBI Taxonomy" id="573"/>
    <lineage>
        <taxon>Bacteria</taxon>
        <taxon>Pseudomonadati</taxon>
        <taxon>Pseudomonadota</taxon>
        <taxon>Gammaproteobacteria</taxon>
        <taxon>Enterobacterales</taxon>
        <taxon>Enterobacteriaceae</taxon>
        <taxon>Klebsiella/Raoultella group</taxon>
        <taxon>Klebsiella</taxon>
        <taxon>Klebsiella pneumoniae complex</taxon>
    </lineage>
</organism>
<gene>
    <name evidence="2" type="primary">panF_1</name>
    <name evidence="2" type="ORF">NCTC9183_06406</name>
</gene>
<feature type="transmembrane region" description="Helical" evidence="1">
    <location>
        <begin position="6"/>
        <end position="24"/>
    </location>
</feature>
<dbReference type="PROSITE" id="PS50283">
    <property type="entry name" value="NA_SOLUT_SYMP_3"/>
    <property type="match status" value="1"/>
</dbReference>
<sequence>MQFEVIIPLIAYLVVVFGLSLYAMRKRASGSFLNEYFLGSRSMAASCWP</sequence>
<proteinExistence type="predicted"/>
<keyword evidence="1" id="KW-0812">Transmembrane</keyword>
<dbReference type="InterPro" id="IPR001734">
    <property type="entry name" value="Na/solute_symporter"/>
</dbReference>
<keyword evidence="1" id="KW-0472">Membrane</keyword>
<protein>
    <submittedName>
        <fullName evidence="2">Sodium/panthothenate symporter</fullName>
    </submittedName>
</protein>
<keyword evidence="1" id="KW-1133">Transmembrane helix</keyword>
<evidence type="ECO:0000256" key="1">
    <source>
        <dbReference type="SAM" id="Phobius"/>
    </source>
</evidence>
<evidence type="ECO:0000313" key="2">
    <source>
        <dbReference type="EMBL" id="VTM59778.1"/>
    </source>
</evidence>
<dbReference type="EMBL" id="CABDVL010000003">
    <property type="protein sequence ID" value="VTM59778.1"/>
    <property type="molecule type" value="Genomic_DNA"/>
</dbReference>
<dbReference type="AlphaFoldDB" id="A0A4P0YHZ4"/>